<evidence type="ECO:0000256" key="2">
    <source>
        <dbReference type="ARBA" id="ARBA00006739"/>
    </source>
</evidence>
<dbReference type="SUPFAM" id="SSF53448">
    <property type="entry name" value="Nucleotide-diphospho-sugar transferases"/>
    <property type="match status" value="1"/>
</dbReference>
<protein>
    <submittedName>
        <fullName evidence="6">GT2 family glycosyltransferase</fullName>
    </submittedName>
</protein>
<dbReference type="AlphaFoldDB" id="A0A4Q7KGD9"/>
<accession>A0A4Q7KGD9</accession>
<dbReference type="SUPFAM" id="SSF53756">
    <property type="entry name" value="UDP-Glycosyltransferase/glycogen phosphorylase"/>
    <property type="match status" value="1"/>
</dbReference>
<dbReference type="CDD" id="cd04186">
    <property type="entry name" value="GT_2_like_c"/>
    <property type="match status" value="1"/>
</dbReference>
<evidence type="ECO:0000313" key="6">
    <source>
        <dbReference type="EMBL" id="RZS33900.1"/>
    </source>
</evidence>
<dbReference type="RefSeq" id="WP_242613655.1">
    <property type="nucleotide sequence ID" value="NZ_SGWQ01000010.1"/>
</dbReference>
<dbReference type="Gene3D" id="3.90.550.10">
    <property type="entry name" value="Spore Coat Polysaccharide Biosynthesis Protein SpsA, Chain A"/>
    <property type="match status" value="1"/>
</dbReference>
<organism evidence="6 7">
    <name type="scientific">Herbihabitans rhizosphaerae</name>
    <dbReference type="NCBI Taxonomy" id="1872711"/>
    <lineage>
        <taxon>Bacteria</taxon>
        <taxon>Bacillati</taxon>
        <taxon>Actinomycetota</taxon>
        <taxon>Actinomycetes</taxon>
        <taxon>Pseudonocardiales</taxon>
        <taxon>Pseudonocardiaceae</taxon>
        <taxon>Herbihabitans</taxon>
    </lineage>
</organism>
<keyword evidence="7" id="KW-1185">Reference proteome</keyword>
<feature type="domain" description="Glycosyltransferase 2-like" evidence="5">
    <location>
        <begin position="11"/>
        <end position="124"/>
    </location>
</feature>
<dbReference type="InterPro" id="IPR029044">
    <property type="entry name" value="Nucleotide-diphossugar_trans"/>
</dbReference>
<sequence>MVEGAVLPTVSVIVVNYRGADDTVTCLRALREELDYPHESLELIVVDNGGDDAERLRAEPGIKLIESPENLGFAGGCNLGARAATGSVLAFLNNDARPHRDWARAAVRVLRAEPTVAAVASKVLDWDGERVDFVDGGLTWFGMGYKRHAGQPLSEVDPERHEAPKDVLFGTGSAMFVRASVFDELGGFDERFFMFYEDVDLGWRLNLRGWRVRYEPSSVAYHRHHASMSTVDTPDGARELYLLERNALAALYKNLSDETLARALPAALALTVRRATARGEIDPTQLEITRRGETPDDPNVAIPRTALAGVLAIDQFVELLPSLAASRATEQAARRRTDADLVPLLRKAMEPAYPLPRYLAAHDILVEAFGLEEAFGGRRKILVITGDALAERMAGPAIRAWNMADVLAGEHDVRLVTVNPVCAPPEAAFPVLQAKPRELKTHADWADVVVLQGHALEMAQGLKKDDSTKIVVCDMYDPMHLELLEQGKDSTDEQRALDLVGVTKVLNAQLDRGDFFLCASERQRHFWLGHLAALGRLTPSLYDNDPTVRSLLATVPFGLPGKPPQRTAPAIKGVTAAESDKVILWAGGVYSWFDPLTLVRAMGVLAEGHDDAKLMFLGMKHPNPEVPEMDIGARTRALSAQLGLTGEHVFFNETWVPYSERQNWLLDADCGVTTHYEHVETTFAFRTRVLDYLWAGLPIVTTDGDSFADLVRTERLGVVVPSEDPRALASALERVLYDAEYAQGCRERIAVVRERFTWDTVLAPLAEFCRDPRPAADRLPGADDLVLNDPLRPREVVRRDLSLVREYLDLGGPAELARRAAGRVRRVGGELARRRKGNRDG</sequence>
<evidence type="ECO:0000256" key="3">
    <source>
        <dbReference type="ARBA" id="ARBA00022676"/>
    </source>
</evidence>
<keyword evidence="3" id="KW-0328">Glycosyltransferase</keyword>
<dbReference type="InterPro" id="IPR001173">
    <property type="entry name" value="Glyco_trans_2-like"/>
</dbReference>
<reference evidence="6 7" key="1">
    <citation type="submission" date="2019-02" db="EMBL/GenBank/DDBJ databases">
        <title>Genomic Encyclopedia of Type Strains, Phase IV (KMG-IV): sequencing the most valuable type-strain genomes for metagenomic binning, comparative biology and taxonomic classification.</title>
        <authorList>
            <person name="Goeker M."/>
        </authorList>
    </citation>
    <scope>NUCLEOTIDE SEQUENCE [LARGE SCALE GENOMIC DNA]</scope>
    <source>
        <strain evidence="6 7">DSM 101727</strain>
    </source>
</reference>
<dbReference type="Pfam" id="PF13692">
    <property type="entry name" value="Glyco_trans_1_4"/>
    <property type="match status" value="1"/>
</dbReference>
<evidence type="ECO:0000313" key="7">
    <source>
        <dbReference type="Proteomes" id="UP000294257"/>
    </source>
</evidence>
<evidence type="ECO:0000256" key="1">
    <source>
        <dbReference type="ARBA" id="ARBA00004776"/>
    </source>
</evidence>
<dbReference type="EMBL" id="SGWQ01000010">
    <property type="protein sequence ID" value="RZS33900.1"/>
    <property type="molecule type" value="Genomic_DNA"/>
</dbReference>
<evidence type="ECO:0000256" key="4">
    <source>
        <dbReference type="ARBA" id="ARBA00022679"/>
    </source>
</evidence>
<dbReference type="Proteomes" id="UP000294257">
    <property type="component" value="Unassembled WGS sequence"/>
</dbReference>
<proteinExistence type="inferred from homology"/>
<dbReference type="Pfam" id="PF00535">
    <property type="entry name" value="Glycos_transf_2"/>
    <property type="match status" value="1"/>
</dbReference>
<dbReference type="GO" id="GO:0016757">
    <property type="term" value="F:glycosyltransferase activity"/>
    <property type="evidence" value="ECO:0007669"/>
    <property type="project" value="UniProtKB-KW"/>
</dbReference>
<comment type="caution">
    <text evidence="6">The sequence shown here is derived from an EMBL/GenBank/DDBJ whole genome shotgun (WGS) entry which is preliminary data.</text>
</comment>
<dbReference type="CDD" id="cd03801">
    <property type="entry name" value="GT4_PimA-like"/>
    <property type="match status" value="1"/>
</dbReference>
<comment type="pathway">
    <text evidence="1">Cell wall biogenesis; cell wall polysaccharide biosynthesis.</text>
</comment>
<evidence type="ECO:0000259" key="5">
    <source>
        <dbReference type="Pfam" id="PF00535"/>
    </source>
</evidence>
<dbReference type="PANTHER" id="PTHR43179">
    <property type="entry name" value="RHAMNOSYLTRANSFERASE WBBL"/>
    <property type="match status" value="1"/>
</dbReference>
<keyword evidence="4 6" id="KW-0808">Transferase</keyword>
<dbReference type="Gene3D" id="3.40.50.2000">
    <property type="entry name" value="Glycogen Phosphorylase B"/>
    <property type="match status" value="1"/>
</dbReference>
<name>A0A4Q7KGD9_9PSEU</name>
<gene>
    <name evidence="6" type="ORF">EV193_11050</name>
</gene>
<comment type="similarity">
    <text evidence="2">Belongs to the glycosyltransferase 2 family.</text>
</comment>
<dbReference type="PANTHER" id="PTHR43179:SF12">
    <property type="entry name" value="GALACTOFURANOSYLTRANSFERASE GLFT2"/>
    <property type="match status" value="1"/>
</dbReference>